<organism evidence="2 3">
    <name type="scientific">Solanum tuberosum</name>
    <name type="common">Potato</name>
    <dbReference type="NCBI Taxonomy" id="4113"/>
    <lineage>
        <taxon>Eukaryota</taxon>
        <taxon>Viridiplantae</taxon>
        <taxon>Streptophyta</taxon>
        <taxon>Embryophyta</taxon>
        <taxon>Tracheophyta</taxon>
        <taxon>Spermatophyta</taxon>
        <taxon>Magnoliopsida</taxon>
        <taxon>eudicotyledons</taxon>
        <taxon>Gunneridae</taxon>
        <taxon>Pentapetalae</taxon>
        <taxon>asterids</taxon>
        <taxon>lamiids</taxon>
        <taxon>Solanales</taxon>
        <taxon>Solanaceae</taxon>
        <taxon>Solanoideae</taxon>
        <taxon>Solaneae</taxon>
        <taxon>Solanum</taxon>
    </lineage>
</organism>
<dbReference type="HOGENOM" id="CLU_2337648_0_0_1"/>
<proteinExistence type="predicted"/>
<reference evidence="3" key="1">
    <citation type="journal article" date="2011" name="Nature">
        <title>Genome sequence and analysis of the tuber crop potato.</title>
        <authorList>
            <consortium name="The Potato Genome Sequencing Consortium"/>
        </authorList>
    </citation>
    <scope>NUCLEOTIDE SEQUENCE [LARGE SCALE GENOMIC DNA]</scope>
    <source>
        <strain evidence="3">cv. DM1-3 516 R44</strain>
    </source>
</reference>
<accession>M1DW89</accession>
<sequence>MPTRAKHKGDKPRQGARAKGKRQGPRLSKAYQSTAHHHDCFDGSWWPPHPVVPPVVTTTRGKARGDSFNSWRPRQGVLATGQGTTITLKGRETWEQAT</sequence>
<feature type="region of interest" description="Disordered" evidence="1">
    <location>
        <begin position="1"/>
        <end position="35"/>
    </location>
</feature>
<dbReference type="EnsemblPlants" id="PGSC0003DMT400095410">
    <property type="protein sequence ID" value="PGSC0003DMT400095410"/>
    <property type="gene ID" value="PGSC0003DMG400044981"/>
</dbReference>
<dbReference type="PaxDb" id="4113-PGSC0003DMT400095410"/>
<evidence type="ECO:0000313" key="3">
    <source>
        <dbReference type="Proteomes" id="UP000011115"/>
    </source>
</evidence>
<keyword evidence="3" id="KW-1185">Reference proteome</keyword>
<dbReference type="InParanoid" id="M1DW89"/>
<name>M1DW89_SOLTU</name>
<reference evidence="2" key="2">
    <citation type="submission" date="2015-06" db="UniProtKB">
        <authorList>
            <consortium name="EnsemblPlants"/>
        </authorList>
    </citation>
    <scope>IDENTIFICATION</scope>
    <source>
        <strain evidence="2">DM1-3 516 R44</strain>
    </source>
</reference>
<feature type="compositionally biased region" description="Basic residues" evidence="1">
    <location>
        <begin position="1"/>
        <end position="24"/>
    </location>
</feature>
<dbReference type="AlphaFoldDB" id="M1DW89"/>
<dbReference type="Proteomes" id="UP000011115">
    <property type="component" value="Unassembled WGS sequence"/>
</dbReference>
<evidence type="ECO:0000256" key="1">
    <source>
        <dbReference type="SAM" id="MobiDB-lite"/>
    </source>
</evidence>
<protein>
    <submittedName>
        <fullName evidence="2">Uncharacterized protein</fullName>
    </submittedName>
</protein>
<dbReference type="Gramene" id="PGSC0003DMT400095410">
    <property type="protein sequence ID" value="PGSC0003DMT400095410"/>
    <property type="gene ID" value="PGSC0003DMG400044981"/>
</dbReference>
<evidence type="ECO:0000313" key="2">
    <source>
        <dbReference type="EnsemblPlants" id="PGSC0003DMT400095410"/>
    </source>
</evidence>